<sequence>MRTGGQEDISRIKQGIGLFPSLLTLGYTKNIFAINIKILHKKSTWYTGKEQ</sequence>
<dbReference type="HOGENOM" id="CLU_3098162_0_0_7"/>
<evidence type="ECO:0000313" key="1">
    <source>
        <dbReference type="EMBL" id="CCH48177.1"/>
    </source>
</evidence>
<organism evidence="1 2">
    <name type="scientific">Pseudodesulfovibrio piezophilus (strain DSM 21447 / JCM 15486 / C1TLV30)</name>
    <name type="common">Desulfovibrio piezophilus</name>
    <dbReference type="NCBI Taxonomy" id="1322246"/>
    <lineage>
        <taxon>Bacteria</taxon>
        <taxon>Pseudomonadati</taxon>
        <taxon>Thermodesulfobacteriota</taxon>
        <taxon>Desulfovibrionia</taxon>
        <taxon>Desulfovibrionales</taxon>
        <taxon>Desulfovibrionaceae</taxon>
    </lineage>
</organism>
<dbReference type="AlphaFoldDB" id="M1WR88"/>
<gene>
    <name evidence="1" type="ordered locus">BN4_10940</name>
</gene>
<evidence type="ECO:0000313" key="2">
    <source>
        <dbReference type="Proteomes" id="UP000011724"/>
    </source>
</evidence>
<dbReference type="STRING" id="1322246.BN4_10940"/>
<accession>M1WR88</accession>
<keyword evidence="2" id="KW-1185">Reference proteome</keyword>
<dbReference type="PATRIC" id="fig|879567.3.peg.965"/>
<dbReference type="EMBL" id="FO203427">
    <property type="protein sequence ID" value="CCH48177.1"/>
    <property type="molecule type" value="Genomic_DNA"/>
</dbReference>
<reference evidence="2" key="2">
    <citation type="journal article" date="2013" name="Stand. Genomic Sci.">
        <title>Complete genome sequence of Desulfocapsa sulfexigens, a marine deltaproteobacterium specialized in disproportionating inorganic sulfur compounds.</title>
        <authorList>
            <person name="Finster K.W."/>
            <person name="Kjeldsen K.U."/>
            <person name="Kube M."/>
            <person name="Reinhardt R."/>
            <person name="Mussmann M."/>
            <person name="Amann R."/>
            <person name="Schreiber L."/>
        </authorList>
    </citation>
    <scope>NUCLEOTIDE SEQUENCE [LARGE SCALE GENOMIC DNA]</scope>
    <source>
        <strain evidence="2">DSM 10523 / SB164P1</strain>
    </source>
</reference>
<protein>
    <submittedName>
        <fullName evidence="1">Uncharacterized protein</fullName>
    </submittedName>
</protein>
<name>M1WR88_PSEP2</name>
<reference evidence="1 2" key="1">
    <citation type="journal article" date="2013" name="PLoS ONE">
        <title>The first genomic and proteomic characterization of a deep-sea sulfate reducer: insights into the piezophilic lifestyle of Desulfovibrio piezophilus.</title>
        <authorList>
            <person name="Pradel N."/>
            <person name="Ji B."/>
            <person name="Gimenez G."/>
            <person name="Talla E."/>
            <person name="Lenoble P."/>
            <person name="Garel M."/>
            <person name="Tamburini C."/>
            <person name="Fourquet P."/>
            <person name="Lebrun R."/>
            <person name="Bertin P."/>
            <person name="Denis Y."/>
            <person name="Pophillat M."/>
            <person name="Barbe V."/>
            <person name="Ollivier B."/>
            <person name="Dolla A."/>
        </authorList>
    </citation>
    <scope>NUCLEOTIDE SEQUENCE [LARGE SCALE GENOMIC DNA]</scope>
    <source>
        <strain evidence="2">DSM 10523 / SB164P1</strain>
    </source>
</reference>
<dbReference type="KEGG" id="dpi:BN4_10940"/>
<proteinExistence type="predicted"/>
<dbReference type="Proteomes" id="UP000011724">
    <property type="component" value="Chromosome"/>
</dbReference>